<reference evidence="3" key="1">
    <citation type="submission" date="2012-01" db="EMBL/GenBank/DDBJ databases">
        <authorList>
            <person name="Carlson J."/>
            <person name="Booth B."/>
            <person name="Frise E."/>
            <person name="Sandler J."/>
            <person name="Wan K."/>
            <person name="Yu C."/>
            <person name="Celniker S."/>
        </authorList>
    </citation>
    <scope>NUCLEOTIDE SEQUENCE</scope>
</reference>
<sequence length="96" mass="10461">RVQRYGLGLTGSEQSTAERSRAPGIVSPTWEKMGRSMTGRTRDDVGSPIVIATSVLGLLYWCLGILAHAAGTQLRFPFRAMSVASLARRSQIKLKN</sequence>
<proteinExistence type="evidence at transcript level"/>
<keyword evidence="2" id="KW-1133">Transmembrane helix</keyword>
<evidence type="ECO:0000256" key="1">
    <source>
        <dbReference type="SAM" id="MobiDB-lite"/>
    </source>
</evidence>
<name>H1UUA2_DROME</name>
<dbReference type="EMBL" id="BT132986">
    <property type="protein sequence ID" value="AEX57180.1"/>
    <property type="molecule type" value="mRNA"/>
</dbReference>
<feature type="transmembrane region" description="Helical" evidence="2">
    <location>
        <begin position="49"/>
        <end position="71"/>
    </location>
</feature>
<dbReference type="AlphaFoldDB" id="H1UUA2"/>
<evidence type="ECO:0000313" key="3">
    <source>
        <dbReference type="EMBL" id="AEX57180.1"/>
    </source>
</evidence>
<feature type="region of interest" description="Disordered" evidence="1">
    <location>
        <begin position="1"/>
        <end position="31"/>
    </location>
</feature>
<keyword evidence="2" id="KW-0472">Membrane</keyword>
<gene>
    <name evidence="3" type="primary">CG6136-RC</name>
</gene>
<evidence type="ECO:0000256" key="2">
    <source>
        <dbReference type="SAM" id="Phobius"/>
    </source>
</evidence>
<organism evidence="3">
    <name type="scientific">Drosophila melanogaster</name>
    <name type="common">Fruit fly</name>
    <dbReference type="NCBI Taxonomy" id="7227"/>
    <lineage>
        <taxon>Eukaryota</taxon>
        <taxon>Metazoa</taxon>
        <taxon>Ecdysozoa</taxon>
        <taxon>Arthropoda</taxon>
        <taxon>Hexapoda</taxon>
        <taxon>Insecta</taxon>
        <taxon>Pterygota</taxon>
        <taxon>Neoptera</taxon>
        <taxon>Endopterygota</taxon>
        <taxon>Diptera</taxon>
        <taxon>Brachycera</taxon>
        <taxon>Muscomorpha</taxon>
        <taxon>Ephydroidea</taxon>
        <taxon>Drosophilidae</taxon>
        <taxon>Drosophila</taxon>
        <taxon>Sophophora</taxon>
    </lineage>
</organism>
<keyword evidence="2" id="KW-0812">Transmembrane</keyword>
<feature type="non-terminal residue" evidence="3">
    <location>
        <position position="1"/>
    </location>
</feature>
<accession>H1UUA2</accession>
<protein>
    <submittedName>
        <fullName evidence="3">MIP33774p1</fullName>
    </submittedName>
</protein>